<feature type="region of interest" description="Disordered" evidence="1">
    <location>
        <begin position="229"/>
        <end position="254"/>
    </location>
</feature>
<evidence type="ECO:0000313" key="3">
    <source>
        <dbReference type="Proteomes" id="UP001152795"/>
    </source>
</evidence>
<dbReference type="PROSITE" id="PS50878">
    <property type="entry name" value="RT_POL"/>
    <property type="match status" value="1"/>
</dbReference>
<keyword evidence="2" id="KW-0808">Transferase</keyword>
<protein>
    <submittedName>
        <fullName evidence="2">RNA-directed DNA polymerase from mobile element jockey</fullName>
    </submittedName>
</protein>
<keyword evidence="2" id="KW-0548">Nucleotidyltransferase</keyword>
<dbReference type="InterPro" id="IPR000477">
    <property type="entry name" value="RT_dom"/>
</dbReference>
<dbReference type="PANTHER" id="PTHR33332">
    <property type="entry name" value="REVERSE TRANSCRIPTASE DOMAIN-CONTAINING PROTEIN"/>
    <property type="match status" value="1"/>
</dbReference>
<proteinExistence type="predicted"/>
<organism evidence="2 3">
    <name type="scientific">Paramuricea clavata</name>
    <name type="common">Red gorgonian</name>
    <name type="synonym">Violescent sea-whip</name>
    <dbReference type="NCBI Taxonomy" id="317549"/>
    <lineage>
        <taxon>Eukaryota</taxon>
        <taxon>Metazoa</taxon>
        <taxon>Cnidaria</taxon>
        <taxon>Anthozoa</taxon>
        <taxon>Octocorallia</taxon>
        <taxon>Malacalcyonacea</taxon>
        <taxon>Plexauridae</taxon>
        <taxon>Paramuricea</taxon>
    </lineage>
</organism>
<dbReference type="Proteomes" id="UP001152795">
    <property type="component" value="Unassembled WGS sequence"/>
</dbReference>
<dbReference type="EMBL" id="CACRXK020020857">
    <property type="protein sequence ID" value="CAB4035242.1"/>
    <property type="molecule type" value="Genomic_DNA"/>
</dbReference>
<name>A0A7D9JU04_PARCT</name>
<feature type="compositionally biased region" description="Polar residues" evidence="1">
    <location>
        <begin position="245"/>
        <end position="254"/>
    </location>
</feature>
<accession>A0A7D9JU04</accession>
<dbReference type="GO" id="GO:0003964">
    <property type="term" value="F:RNA-directed DNA polymerase activity"/>
    <property type="evidence" value="ECO:0007669"/>
    <property type="project" value="UniProtKB-KW"/>
</dbReference>
<evidence type="ECO:0000256" key="1">
    <source>
        <dbReference type="SAM" id="MobiDB-lite"/>
    </source>
</evidence>
<gene>
    <name evidence="2" type="ORF">PACLA_8A059832</name>
</gene>
<evidence type="ECO:0000313" key="2">
    <source>
        <dbReference type="EMBL" id="CAB4035242.1"/>
    </source>
</evidence>
<comment type="caution">
    <text evidence="2">The sequence shown here is derived from an EMBL/GenBank/DDBJ whole genome shotgun (WGS) entry which is preliminary data.</text>
</comment>
<dbReference type="AlphaFoldDB" id="A0A7D9JU04"/>
<keyword evidence="2" id="KW-0695">RNA-directed DNA polymerase</keyword>
<reference evidence="2" key="1">
    <citation type="submission" date="2020-04" db="EMBL/GenBank/DDBJ databases">
        <authorList>
            <person name="Alioto T."/>
            <person name="Alioto T."/>
            <person name="Gomez Garrido J."/>
        </authorList>
    </citation>
    <scope>NUCLEOTIDE SEQUENCE</scope>
    <source>
        <strain evidence="2">A484AB</strain>
    </source>
</reference>
<keyword evidence="3" id="KW-1185">Reference proteome</keyword>
<sequence>MDLRKAFDMVNHGRLLEKLPVYGIKDTERKRLISYLFARAQVASFKGTLSDRKTFTHGVPQDSTLGPLLFALPITDVHIEVTECKILLYADDTVVLGNFDPYSNTTTLSLRWKEWLRWHERFLVAMDIKDHSWKRTLLLSYSIFQRCLRLRQQVIICEFSNSENELKIQLVESSCLSLRVRRKAIQDDLSLANILAHARCSEITDKAVKTLEDDCGYLAPSSSAVNAIHNQQEKSSQYHKRANRQPHQSATQYPRYSYPLKNAGRENLHELQQNGKQLCYNCGGNYNAGHLSVCRAKGKSCFACGKQNYFATMCRSRQRNNISVKGENIQAINCTEKQSNFSDEDSYVFVVTPPVENEVSPNPRAVKTIPVIIERARVKMIVDTGKTTNILDSKAFNEIKKKNPSLNLQPSTHKMYAYMQYQPLPVFGNLKDLVKTKCGCYNIPCCKQGWWVITRLFHSNRAGYCENECACCGYPVYNPGQKSLGHLA</sequence>
<dbReference type="Pfam" id="PF00078">
    <property type="entry name" value="RVT_1"/>
    <property type="match status" value="1"/>
</dbReference>